<organism evidence="1 2">
    <name type="scientific">Marinobacter vinifirmus</name>
    <dbReference type="NCBI Taxonomy" id="355591"/>
    <lineage>
        <taxon>Bacteria</taxon>
        <taxon>Pseudomonadati</taxon>
        <taxon>Pseudomonadota</taxon>
        <taxon>Gammaproteobacteria</taxon>
        <taxon>Pseudomonadales</taxon>
        <taxon>Marinobacteraceae</taxon>
        <taxon>Marinobacter</taxon>
    </lineage>
</organism>
<evidence type="ECO:0000313" key="1">
    <source>
        <dbReference type="EMBL" id="OZC37068.1"/>
    </source>
</evidence>
<dbReference type="AlphaFoldDB" id="A0A7Z1DW36"/>
<gene>
    <name evidence="1" type="ORF">B9Q17_02850</name>
</gene>
<dbReference type="RefSeq" id="WP_094623978.1">
    <property type="nucleotide sequence ID" value="NZ_NEFY01000002.1"/>
</dbReference>
<protein>
    <submittedName>
        <fullName evidence="1">Uncharacterized protein</fullName>
    </submittedName>
</protein>
<reference evidence="1 2" key="1">
    <citation type="submission" date="2017-06" db="EMBL/GenBank/DDBJ databases">
        <title>Draft genome sequence of the halophilic bacterium Marinobacter vinifirmus FB1.</title>
        <authorList>
            <person name="Stepanov V.G."/>
            <person name="Roberts D.J."/>
            <person name="Fox G.E."/>
        </authorList>
    </citation>
    <scope>NUCLEOTIDE SEQUENCE [LARGE SCALE GENOMIC DNA]</scope>
    <source>
        <strain evidence="1 2">FB1</strain>
    </source>
</reference>
<comment type="caution">
    <text evidence="1">The sequence shown here is derived from an EMBL/GenBank/DDBJ whole genome shotgun (WGS) entry which is preliminary data.</text>
</comment>
<proteinExistence type="predicted"/>
<sequence length="122" mass="13271">MDTKNGLSGLVTAAVFSVCLFAFPSGAETLWDGQPAVVEFSVPVERVEKASISEDGLLWIVLDQQGRAELHEMTRANLGQPVQIVMAGQVVLHFTVITELESGRLRVQNPHQGLIEALEAFL</sequence>
<accession>A0A7Z1DW36</accession>
<keyword evidence="2" id="KW-1185">Reference proteome</keyword>
<dbReference type="EMBL" id="NEFY01000002">
    <property type="protein sequence ID" value="OZC37068.1"/>
    <property type="molecule type" value="Genomic_DNA"/>
</dbReference>
<evidence type="ECO:0000313" key="2">
    <source>
        <dbReference type="Proteomes" id="UP000216984"/>
    </source>
</evidence>
<dbReference type="Proteomes" id="UP000216984">
    <property type="component" value="Unassembled WGS sequence"/>
</dbReference>
<name>A0A7Z1DW36_9GAMM</name>